<evidence type="ECO:0000256" key="1">
    <source>
        <dbReference type="ARBA" id="ARBA00008874"/>
    </source>
</evidence>
<evidence type="ECO:0000256" key="2">
    <source>
        <dbReference type="PROSITE-ProRule" id="PRU10141"/>
    </source>
</evidence>
<dbReference type="PROSITE" id="PS00107">
    <property type="entry name" value="PROTEIN_KINASE_ATP"/>
    <property type="match status" value="1"/>
</dbReference>
<dbReference type="PANTHER" id="PTHR48014:SF21">
    <property type="entry name" value="SERINE_THREONINE-PROTEIN KINASE FRAY2"/>
    <property type="match status" value="1"/>
</dbReference>
<keyword evidence="5" id="KW-0418">Kinase</keyword>
<gene>
    <name evidence="5" type="ORF">BCR41DRAFT_350709</name>
</gene>
<reference evidence="5 6" key="1">
    <citation type="submission" date="2016-07" db="EMBL/GenBank/DDBJ databases">
        <title>Pervasive Adenine N6-methylation of Active Genes in Fungi.</title>
        <authorList>
            <consortium name="DOE Joint Genome Institute"/>
            <person name="Mondo S.J."/>
            <person name="Dannebaum R.O."/>
            <person name="Kuo R.C."/>
            <person name="Labutti K."/>
            <person name="Haridas S."/>
            <person name="Kuo A."/>
            <person name="Salamov A."/>
            <person name="Ahrendt S.R."/>
            <person name="Lipzen A."/>
            <person name="Sullivan W."/>
            <person name="Andreopoulos W.B."/>
            <person name="Clum A."/>
            <person name="Lindquist E."/>
            <person name="Daum C."/>
            <person name="Ramamoorthy G.K."/>
            <person name="Gryganskyi A."/>
            <person name="Culley D."/>
            <person name="Magnuson J.K."/>
            <person name="James T.Y."/>
            <person name="O'Malley M.A."/>
            <person name="Stajich J.E."/>
            <person name="Spatafora J.W."/>
            <person name="Visel A."/>
            <person name="Grigoriev I.V."/>
        </authorList>
    </citation>
    <scope>NUCLEOTIDE SEQUENCE [LARGE SCALE GENOMIC DNA]</scope>
    <source>
        <strain evidence="5 6">NRRL 3116</strain>
    </source>
</reference>
<dbReference type="PROSITE" id="PS50011">
    <property type="entry name" value="PROTEIN_KINASE_DOM"/>
    <property type="match status" value="1"/>
</dbReference>
<feature type="compositionally biased region" description="Polar residues" evidence="3">
    <location>
        <begin position="609"/>
        <end position="621"/>
    </location>
</feature>
<dbReference type="RefSeq" id="XP_021882874.1">
    <property type="nucleotide sequence ID" value="XM_022023680.1"/>
</dbReference>
<dbReference type="OrthoDB" id="248923at2759"/>
<dbReference type="AlphaFoldDB" id="A0A1Y2GTD7"/>
<dbReference type="Pfam" id="PF00069">
    <property type="entry name" value="Pkinase"/>
    <property type="match status" value="1"/>
</dbReference>
<evidence type="ECO:0000313" key="5">
    <source>
        <dbReference type="EMBL" id="ORZ20965.1"/>
    </source>
</evidence>
<feature type="compositionally biased region" description="Low complexity" evidence="3">
    <location>
        <begin position="421"/>
        <end position="435"/>
    </location>
</feature>
<dbReference type="FunCoup" id="A0A1Y2GTD7">
    <property type="interactions" value="438"/>
</dbReference>
<dbReference type="SUPFAM" id="SSF56112">
    <property type="entry name" value="Protein kinase-like (PK-like)"/>
    <property type="match status" value="1"/>
</dbReference>
<feature type="region of interest" description="Disordered" evidence="3">
    <location>
        <begin position="332"/>
        <end position="376"/>
    </location>
</feature>
<dbReference type="GO" id="GO:0043539">
    <property type="term" value="F:protein serine/threonine kinase activator activity"/>
    <property type="evidence" value="ECO:0007669"/>
    <property type="project" value="InterPro"/>
</dbReference>
<feature type="region of interest" description="Disordered" evidence="3">
    <location>
        <begin position="582"/>
        <end position="621"/>
    </location>
</feature>
<accession>A0A1Y2GTD7</accession>
<dbReference type="GO" id="GO:0005524">
    <property type="term" value="F:ATP binding"/>
    <property type="evidence" value="ECO:0007669"/>
    <property type="project" value="UniProtKB-UniRule"/>
</dbReference>
<evidence type="ECO:0000313" key="6">
    <source>
        <dbReference type="Proteomes" id="UP000193648"/>
    </source>
</evidence>
<dbReference type="STRING" id="64571.A0A1Y2GTD7"/>
<protein>
    <submittedName>
        <fullName evidence="5">Kinase-like domain-containing protein</fullName>
    </submittedName>
</protein>
<evidence type="ECO:0000256" key="3">
    <source>
        <dbReference type="SAM" id="MobiDB-lite"/>
    </source>
</evidence>
<dbReference type="Proteomes" id="UP000193648">
    <property type="component" value="Unassembled WGS sequence"/>
</dbReference>
<name>A0A1Y2GTD7_9FUNG</name>
<feature type="compositionally biased region" description="Basic and acidic residues" evidence="3">
    <location>
        <begin position="788"/>
        <end position="818"/>
    </location>
</feature>
<feature type="region of interest" description="Disordered" evidence="3">
    <location>
        <begin position="757"/>
        <end position="818"/>
    </location>
</feature>
<dbReference type="InterPro" id="IPR011009">
    <property type="entry name" value="Kinase-like_dom_sf"/>
</dbReference>
<dbReference type="InterPro" id="IPR000719">
    <property type="entry name" value="Prot_kinase_dom"/>
</dbReference>
<comment type="caution">
    <text evidence="5">The sequence shown here is derived from an EMBL/GenBank/DDBJ whole genome shotgun (WGS) entry which is preliminary data.</text>
</comment>
<dbReference type="Gene3D" id="1.10.510.10">
    <property type="entry name" value="Transferase(Phosphotransferase) domain 1"/>
    <property type="match status" value="1"/>
</dbReference>
<keyword evidence="5" id="KW-0808">Transferase</keyword>
<feature type="region of interest" description="Disordered" evidence="3">
    <location>
        <begin position="419"/>
        <end position="470"/>
    </location>
</feature>
<dbReference type="SMART" id="SM00220">
    <property type="entry name" value="S_TKc"/>
    <property type="match status" value="1"/>
</dbReference>
<dbReference type="Gene3D" id="3.30.200.20">
    <property type="entry name" value="Phosphorylase Kinase, domain 1"/>
    <property type="match status" value="1"/>
</dbReference>
<dbReference type="FunFam" id="1.10.510.10:FF:000947">
    <property type="entry name" value="serine/threonine-protein kinase OSR1"/>
    <property type="match status" value="1"/>
</dbReference>
<dbReference type="EMBL" id="MCFF01000012">
    <property type="protein sequence ID" value="ORZ20965.1"/>
    <property type="molecule type" value="Genomic_DNA"/>
</dbReference>
<organism evidence="5 6">
    <name type="scientific">Lobosporangium transversale</name>
    <dbReference type="NCBI Taxonomy" id="64571"/>
    <lineage>
        <taxon>Eukaryota</taxon>
        <taxon>Fungi</taxon>
        <taxon>Fungi incertae sedis</taxon>
        <taxon>Mucoromycota</taxon>
        <taxon>Mortierellomycotina</taxon>
        <taxon>Mortierellomycetes</taxon>
        <taxon>Mortierellales</taxon>
        <taxon>Mortierellaceae</taxon>
        <taxon>Lobosporangium</taxon>
    </lineage>
</organism>
<feature type="compositionally biased region" description="Low complexity" evidence="3">
    <location>
        <begin position="533"/>
        <end position="545"/>
    </location>
</feature>
<dbReference type="InterPro" id="IPR047173">
    <property type="entry name" value="STRAD_A/B-like"/>
</dbReference>
<keyword evidence="6" id="KW-1185">Reference proteome</keyword>
<feature type="region of interest" description="Disordered" evidence="3">
    <location>
        <begin position="512"/>
        <end position="564"/>
    </location>
</feature>
<dbReference type="GO" id="GO:0004672">
    <property type="term" value="F:protein kinase activity"/>
    <property type="evidence" value="ECO:0007669"/>
    <property type="project" value="InterPro"/>
</dbReference>
<feature type="binding site" evidence="2">
    <location>
        <position position="79"/>
    </location>
    <ligand>
        <name>ATP</name>
        <dbReference type="ChEBI" id="CHEBI:30616"/>
    </ligand>
</feature>
<feature type="domain" description="Protein kinase" evidence="4">
    <location>
        <begin position="50"/>
        <end position="312"/>
    </location>
</feature>
<feature type="compositionally biased region" description="Polar residues" evidence="3">
    <location>
        <begin position="582"/>
        <end position="597"/>
    </location>
</feature>
<feature type="compositionally biased region" description="Polar residues" evidence="3">
    <location>
        <begin position="512"/>
        <end position="532"/>
    </location>
</feature>
<dbReference type="InParanoid" id="A0A1Y2GTD7"/>
<feature type="compositionally biased region" description="Basic and acidic residues" evidence="3">
    <location>
        <begin position="335"/>
        <end position="346"/>
    </location>
</feature>
<keyword evidence="2" id="KW-0547">Nucleotide-binding</keyword>
<keyword evidence="2" id="KW-0067">ATP-binding</keyword>
<dbReference type="PANTHER" id="PTHR48014">
    <property type="entry name" value="SERINE/THREONINE-PROTEIN KINASE FRAY2"/>
    <property type="match status" value="1"/>
</dbReference>
<sequence>MERMGSTGTLKRPNSVHATASTASLLPVGNMSSTSLNLPDDSFSNNPEDYDIRSPIGYGSSAIVYIAYYKPLNKRVAIKVIDLDMFERNQIDELRRETQVMALCKHANVLRVNGAFVTDSKLYIITPYLSAGSCLDIMKIAYPDGFEEVCIATILKQALQGLDYLHKNGHIHRDVKAGNLLMDDDGSVLLADFGVSSSLMETGDRRGMRKTFVGTPCWMAPEVMEQAGYDYKADIWSFGITAIELATGHAPFAKYPPIKVLMLTLSNDPPTLDRESTKHRYSKVFKEMIDSCLQKDPTRRPSAEKLLSHSFFKQAKKKSYLVTALLHNLPPLEQRSPRKPEKKPVVPEKGISWNFDDNDTDTNPIQDSTEDDFARRPKTVTFETLASRPISVVTTGSTPSIETPAVAAIENKTADPLLEEAPSSQTSAPPSSNASDKPVKKSRFVVEDTSIASSPAIPHATDVPPSPRISGPPTPIAPVPQIGHSLQGLGVSHGVIEQGTPLEVKKGRFSVKDTSSGTVSPLPSSIKTTPNESLSLPSRSQTSSPVEGAHDGVRIGAPLEPTTPLERKSRFEVNHTHSAPALSTLTSTNGTYTNSPAPSVIHGTPLSREPSQSKVASDTGLTRDNSAARISRFSVEPTSTHSENSVGHIAAAGVLTGTGTPTPLNGQAGAQSKRSRFHVTNVEGSRPAGEQVDVAGSVHSTPTTSPTGSLLRGQPALLDAPGAQAMYGHLDSLYRQNEQQRIILTEMFAGFGLKPGSLSSSKAPHHEPSTSGSVHRQDFGSAPIPVDRQLHLAMRENESLRRENEALKRELDRLRRGG</sequence>
<evidence type="ECO:0000259" key="4">
    <source>
        <dbReference type="PROSITE" id="PS50011"/>
    </source>
</evidence>
<dbReference type="GeneID" id="33565524"/>
<proteinExistence type="inferred from homology"/>
<dbReference type="InterPro" id="IPR017441">
    <property type="entry name" value="Protein_kinase_ATP_BS"/>
</dbReference>
<comment type="similarity">
    <text evidence="1">Belongs to the protein kinase superfamily. STE Ser/Thr protein kinase family. STE20 subfamily.</text>
</comment>